<gene>
    <name evidence="2" type="ORF">CRG98_048159</name>
</gene>
<sequence>MIQGLFGHFSGRPAPANKQPPPDKTSPLITLTAHDVVKNETERLWRETDGRKEGGWGGGPHRTRAGKAESGRIWAHESKKEDKKGGVIAYFGVEGEGGWGMGPMP</sequence>
<evidence type="ECO:0000313" key="3">
    <source>
        <dbReference type="Proteomes" id="UP000233551"/>
    </source>
</evidence>
<comment type="caution">
    <text evidence="2">The sequence shown here is derived from an EMBL/GenBank/DDBJ whole genome shotgun (WGS) entry which is preliminary data.</text>
</comment>
<feature type="region of interest" description="Disordered" evidence="1">
    <location>
        <begin position="45"/>
        <end position="80"/>
    </location>
</feature>
<proteinExistence type="predicted"/>
<name>A0A2I0HJD3_PUNGR</name>
<accession>A0A2I0HJD3</accession>
<feature type="compositionally biased region" description="Basic and acidic residues" evidence="1">
    <location>
        <begin position="45"/>
        <end position="54"/>
    </location>
</feature>
<dbReference type="EMBL" id="PGOL01008785">
    <property type="protein sequence ID" value="PKI31446.1"/>
    <property type="molecule type" value="Genomic_DNA"/>
</dbReference>
<evidence type="ECO:0000256" key="1">
    <source>
        <dbReference type="SAM" id="MobiDB-lite"/>
    </source>
</evidence>
<reference evidence="2 3" key="1">
    <citation type="submission" date="2017-11" db="EMBL/GenBank/DDBJ databases">
        <title>De-novo sequencing of pomegranate (Punica granatum L.) genome.</title>
        <authorList>
            <person name="Akparov Z."/>
            <person name="Amiraslanov A."/>
            <person name="Hajiyeva S."/>
            <person name="Abbasov M."/>
            <person name="Kaur K."/>
            <person name="Hamwieh A."/>
            <person name="Solovyev V."/>
            <person name="Salamov A."/>
            <person name="Braich B."/>
            <person name="Kosarev P."/>
            <person name="Mahmoud A."/>
            <person name="Hajiyev E."/>
            <person name="Babayeva S."/>
            <person name="Izzatullayeva V."/>
            <person name="Mammadov A."/>
            <person name="Mammadov A."/>
            <person name="Sharifova S."/>
            <person name="Ojaghi J."/>
            <person name="Eynullazada K."/>
            <person name="Bayramov B."/>
            <person name="Abdulazimova A."/>
            <person name="Shahmuradov I."/>
        </authorList>
    </citation>
    <scope>NUCLEOTIDE SEQUENCE [LARGE SCALE GENOMIC DNA]</scope>
    <source>
        <strain evidence="3">cv. AG2017</strain>
        <tissue evidence="2">Leaf</tissue>
    </source>
</reference>
<protein>
    <submittedName>
        <fullName evidence="2">Uncharacterized protein</fullName>
    </submittedName>
</protein>
<feature type="compositionally biased region" description="Basic and acidic residues" evidence="1">
    <location>
        <begin position="66"/>
        <end position="80"/>
    </location>
</feature>
<evidence type="ECO:0000313" key="2">
    <source>
        <dbReference type="EMBL" id="PKI31446.1"/>
    </source>
</evidence>
<organism evidence="2 3">
    <name type="scientific">Punica granatum</name>
    <name type="common">Pomegranate</name>
    <dbReference type="NCBI Taxonomy" id="22663"/>
    <lineage>
        <taxon>Eukaryota</taxon>
        <taxon>Viridiplantae</taxon>
        <taxon>Streptophyta</taxon>
        <taxon>Embryophyta</taxon>
        <taxon>Tracheophyta</taxon>
        <taxon>Spermatophyta</taxon>
        <taxon>Magnoliopsida</taxon>
        <taxon>eudicotyledons</taxon>
        <taxon>Gunneridae</taxon>
        <taxon>Pentapetalae</taxon>
        <taxon>rosids</taxon>
        <taxon>malvids</taxon>
        <taxon>Myrtales</taxon>
        <taxon>Lythraceae</taxon>
        <taxon>Punica</taxon>
    </lineage>
</organism>
<dbReference type="AlphaFoldDB" id="A0A2I0HJD3"/>
<dbReference type="Proteomes" id="UP000233551">
    <property type="component" value="Unassembled WGS sequence"/>
</dbReference>
<keyword evidence="3" id="KW-1185">Reference proteome</keyword>
<feature type="region of interest" description="Disordered" evidence="1">
    <location>
        <begin position="1"/>
        <end position="28"/>
    </location>
</feature>